<dbReference type="EMBL" id="BTSX01000004">
    <property type="protein sequence ID" value="GMS96796.1"/>
    <property type="molecule type" value="Genomic_DNA"/>
</dbReference>
<proteinExistence type="predicted"/>
<dbReference type="AlphaFoldDB" id="A0AAV5TR09"/>
<name>A0AAV5TR09_9BILA</name>
<gene>
    <name evidence="1" type="ORF">PENTCL1PPCAC_18971</name>
</gene>
<dbReference type="Proteomes" id="UP001432027">
    <property type="component" value="Unassembled WGS sequence"/>
</dbReference>
<evidence type="ECO:0000313" key="2">
    <source>
        <dbReference type="Proteomes" id="UP001432027"/>
    </source>
</evidence>
<accession>A0AAV5TR09</accession>
<keyword evidence="2" id="KW-1185">Reference proteome</keyword>
<comment type="caution">
    <text evidence="1">The sequence shown here is derived from an EMBL/GenBank/DDBJ whole genome shotgun (WGS) entry which is preliminary data.</text>
</comment>
<protein>
    <submittedName>
        <fullName evidence="1">Uncharacterized protein</fullName>
    </submittedName>
</protein>
<organism evidence="1 2">
    <name type="scientific">Pristionchus entomophagus</name>
    <dbReference type="NCBI Taxonomy" id="358040"/>
    <lineage>
        <taxon>Eukaryota</taxon>
        <taxon>Metazoa</taxon>
        <taxon>Ecdysozoa</taxon>
        <taxon>Nematoda</taxon>
        <taxon>Chromadorea</taxon>
        <taxon>Rhabditida</taxon>
        <taxon>Rhabditina</taxon>
        <taxon>Diplogasteromorpha</taxon>
        <taxon>Diplogasteroidea</taxon>
        <taxon>Neodiplogasteridae</taxon>
        <taxon>Pristionchus</taxon>
    </lineage>
</organism>
<feature type="non-terminal residue" evidence="1">
    <location>
        <position position="1"/>
    </location>
</feature>
<evidence type="ECO:0000313" key="1">
    <source>
        <dbReference type="EMBL" id="GMS96796.1"/>
    </source>
</evidence>
<reference evidence="1" key="1">
    <citation type="submission" date="2023-10" db="EMBL/GenBank/DDBJ databases">
        <title>Genome assembly of Pristionchus species.</title>
        <authorList>
            <person name="Yoshida K."/>
            <person name="Sommer R.J."/>
        </authorList>
    </citation>
    <scope>NUCLEOTIDE SEQUENCE</scope>
    <source>
        <strain evidence="1">RS0144</strain>
    </source>
</reference>
<feature type="non-terminal residue" evidence="1">
    <location>
        <position position="64"/>
    </location>
</feature>
<sequence length="64" mass="6826">TNGGVDAVETVECLVADDIADVIENGEEKDAVGRLCQQVGLELLVRGVNRVEHLLQVTGSRNHA</sequence>